<keyword evidence="2" id="KW-0812">Transmembrane</keyword>
<keyword evidence="4" id="KW-1185">Reference proteome</keyword>
<feature type="region of interest" description="Disordered" evidence="1">
    <location>
        <begin position="1"/>
        <end position="32"/>
    </location>
</feature>
<evidence type="ECO:0000256" key="1">
    <source>
        <dbReference type="SAM" id="MobiDB-lite"/>
    </source>
</evidence>
<feature type="compositionally biased region" description="Basic and acidic residues" evidence="1">
    <location>
        <begin position="1"/>
        <end position="16"/>
    </location>
</feature>
<evidence type="ECO:0008006" key="5">
    <source>
        <dbReference type="Google" id="ProtNLM"/>
    </source>
</evidence>
<name>A0A852YT97_9ACTN</name>
<comment type="caution">
    <text evidence="3">The sequence shown here is derived from an EMBL/GenBank/DDBJ whole genome shotgun (WGS) entry which is preliminary data.</text>
</comment>
<dbReference type="Proteomes" id="UP000548304">
    <property type="component" value="Unassembled WGS sequence"/>
</dbReference>
<protein>
    <recommendedName>
        <fullName evidence="5">DUF5666 domain-containing protein</fullName>
    </recommendedName>
</protein>
<feature type="region of interest" description="Disordered" evidence="1">
    <location>
        <begin position="62"/>
        <end position="90"/>
    </location>
</feature>
<evidence type="ECO:0000313" key="3">
    <source>
        <dbReference type="EMBL" id="NYH78424.1"/>
    </source>
</evidence>
<dbReference type="RefSeq" id="WP_179534956.1">
    <property type="nucleotide sequence ID" value="NZ_JACBYW010000003.1"/>
</dbReference>
<feature type="compositionally biased region" description="Gly residues" evidence="1">
    <location>
        <begin position="62"/>
        <end position="89"/>
    </location>
</feature>
<feature type="region of interest" description="Disordered" evidence="1">
    <location>
        <begin position="170"/>
        <end position="208"/>
    </location>
</feature>
<dbReference type="AlphaFoldDB" id="A0A852YT97"/>
<organism evidence="3 4">
    <name type="scientific">Actinopolyspora biskrensis</name>
    <dbReference type="NCBI Taxonomy" id="1470178"/>
    <lineage>
        <taxon>Bacteria</taxon>
        <taxon>Bacillati</taxon>
        <taxon>Actinomycetota</taxon>
        <taxon>Actinomycetes</taxon>
        <taxon>Actinopolysporales</taxon>
        <taxon>Actinopolysporaceae</taxon>
        <taxon>Actinopolyspora</taxon>
    </lineage>
</organism>
<gene>
    <name evidence="3" type="ORF">FHR84_001749</name>
</gene>
<feature type="transmembrane region" description="Helical" evidence="2">
    <location>
        <begin position="37"/>
        <end position="57"/>
    </location>
</feature>
<dbReference type="EMBL" id="JACBYW010000003">
    <property type="protein sequence ID" value="NYH78424.1"/>
    <property type="molecule type" value="Genomic_DNA"/>
</dbReference>
<proteinExistence type="predicted"/>
<evidence type="ECO:0000313" key="4">
    <source>
        <dbReference type="Proteomes" id="UP000548304"/>
    </source>
</evidence>
<keyword evidence="2" id="KW-1133">Transmembrane helix</keyword>
<accession>A0A852YT97</accession>
<keyword evidence="2" id="KW-0472">Membrane</keyword>
<feature type="compositionally biased region" description="Gly residues" evidence="1">
    <location>
        <begin position="189"/>
        <end position="208"/>
    </location>
</feature>
<feature type="compositionally biased region" description="Low complexity" evidence="1">
    <location>
        <begin position="170"/>
        <end position="180"/>
    </location>
</feature>
<evidence type="ECO:0000256" key="2">
    <source>
        <dbReference type="SAM" id="Phobius"/>
    </source>
</evidence>
<sequence length="208" mass="19930">MKEEPENTTEIPREEAASGPASESGGERRTGGRNRTVAAVLIACGIAVVGGVVVFAATSGGSGGDSAMGGPGGGFQARGDGRGVGGAGGASALSDALHGEFAVRTGQGEYATRKLQTGDVTEVSAESLTVESDDGYSREYAVDSSTVVDGGDSTIDALSSGETVTVVAAQSGGSATASTVVREEADGGPARGGDAPGGGAGTGGSGND</sequence>
<reference evidence="3 4" key="1">
    <citation type="submission" date="2020-07" db="EMBL/GenBank/DDBJ databases">
        <title>Genomic Encyclopedia of Type Strains, Phase III (KMG-III): the genomes of soil and plant-associated and newly described type strains.</title>
        <authorList>
            <person name="Whitman W."/>
        </authorList>
    </citation>
    <scope>NUCLEOTIDE SEQUENCE [LARGE SCALE GENOMIC DNA]</scope>
    <source>
        <strain evidence="3 4">CECT 8576</strain>
    </source>
</reference>